<dbReference type="VEuPathDB" id="AmoebaDB:NfTy_087800"/>
<dbReference type="VEuPathDB" id="AmoebaDB:FDP41_009746"/>
<keyword evidence="1" id="KW-0472">Membrane</keyword>
<protein>
    <submittedName>
        <fullName evidence="2">Uncharacterized protein</fullName>
    </submittedName>
</protein>
<evidence type="ECO:0000313" key="2">
    <source>
        <dbReference type="EMBL" id="KAF0972050.1"/>
    </source>
</evidence>
<proteinExistence type="predicted"/>
<keyword evidence="1" id="KW-0812">Transmembrane</keyword>
<dbReference type="RefSeq" id="XP_044556765.1">
    <property type="nucleotide sequence ID" value="XM_044713737.1"/>
</dbReference>
<reference evidence="2 3" key="1">
    <citation type="journal article" date="2019" name="Sci. Rep.">
        <title>Nanopore sequencing improves the draft genome of the human pathogenic amoeba Naegleria fowleri.</title>
        <authorList>
            <person name="Liechti N."/>
            <person name="Schurch N."/>
            <person name="Bruggmann R."/>
            <person name="Wittwer M."/>
        </authorList>
    </citation>
    <scope>NUCLEOTIDE SEQUENCE [LARGE SCALE GENOMIC DNA]</scope>
    <source>
        <strain evidence="2 3">ATCC 30894</strain>
    </source>
</reference>
<dbReference type="Proteomes" id="UP000444721">
    <property type="component" value="Unassembled WGS sequence"/>
</dbReference>
<organism evidence="2 3">
    <name type="scientific">Naegleria fowleri</name>
    <name type="common">Brain eating amoeba</name>
    <dbReference type="NCBI Taxonomy" id="5763"/>
    <lineage>
        <taxon>Eukaryota</taxon>
        <taxon>Discoba</taxon>
        <taxon>Heterolobosea</taxon>
        <taxon>Tetramitia</taxon>
        <taxon>Eutetramitia</taxon>
        <taxon>Vahlkampfiidae</taxon>
        <taxon>Naegleria</taxon>
    </lineage>
</organism>
<evidence type="ECO:0000256" key="1">
    <source>
        <dbReference type="SAM" id="Phobius"/>
    </source>
</evidence>
<dbReference type="VEuPathDB" id="AmoebaDB:NF0004540"/>
<evidence type="ECO:0000313" key="3">
    <source>
        <dbReference type="Proteomes" id="UP000444721"/>
    </source>
</evidence>
<dbReference type="AlphaFoldDB" id="A0A6A5BD96"/>
<name>A0A6A5BD96_NAEFO</name>
<accession>A0A6A5BD96</accession>
<keyword evidence="3" id="KW-1185">Reference proteome</keyword>
<dbReference type="GeneID" id="68116961"/>
<dbReference type="EMBL" id="VFQX01000072">
    <property type="protein sequence ID" value="KAF0972050.1"/>
    <property type="molecule type" value="Genomic_DNA"/>
</dbReference>
<feature type="transmembrane region" description="Helical" evidence="1">
    <location>
        <begin position="102"/>
        <end position="123"/>
    </location>
</feature>
<sequence>MYRSQVKSMIIAGRRLEFDMNDPFMKVPILCVVHNLINQCTFGLWYLSGMMHLFYYSELDRRISWGEVVDSNEETNIVWHPNDSGKGQFKIFSTYPGFFTEAITWICRLLSVTFLFGLAEPWIKSFYYQQVMPQMEFVGLGSFSSAKTKPEFGSEKLKVKFSASGSRMFFRFLQGHLLVVFTLGMFLCCFGNCVNRYINVDESEAHSMTTFRAKDEQTDETYYVQEYHERYRDSKI</sequence>
<keyword evidence="1" id="KW-1133">Transmembrane helix</keyword>
<gene>
    <name evidence="2" type="ORF">FDP41_009746</name>
</gene>
<feature type="transmembrane region" description="Helical" evidence="1">
    <location>
        <begin position="168"/>
        <end position="187"/>
    </location>
</feature>
<comment type="caution">
    <text evidence="2">The sequence shown here is derived from an EMBL/GenBank/DDBJ whole genome shotgun (WGS) entry which is preliminary data.</text>
</comment>